<dbReference type="PATRIC" id="fig|1365251.3.peg.3680"/>
<sequence length="147" mass="16733">MDIQFTTTTQHIDWQQVCALFEAVGWPTRCPIQLENAFNHSTFKYFAYHKDELVGVGRTVDDGCYYAWVVDLAVHPSYQGSGLGATILNKLEKCLSSYITTMLTAAPGKSGFYEKQGWHKQRSAYIFPRTDEQITEFVSPEQENSAY</sequence>
<name>A0A162AF64_9GAMM</name>
<dbReference type="Pfam" id="PF13508">
    <property type="entry name" value="Acetyltransf_7"/>
    <property type="match status" value="1"/>
</dbReference>
<keyword evidence="1" id="KW-0808">Transferase</keyword>
<dbReference type="GO" id="GO:0008080">
    <property type="term" value="F:N-acetyltransferase activity"/>
    <property type="evidence" value="ECO:0007669"/>
    <property type="project" value="InterPro"/>
</dbReference>
<dbReference type="Gene3D" id="3.40.630.30">
    <property type="match status" value="1"/>
</dbReference>
<organism evidence="4 5">
    <name type="scientific">Pseudoalteromonas luteoviolacea H33</name>
    <dbReference type="NCBI Taxonomy" id="1365251"/>
    <lineage>
        <taxon>Bacteria</taxon>
        <taxon>Pseudomonadati</taxon>
        <taxon>Pseudomonadota</taxon>
        <taxon>Gammaproteobacteria</taxon>
        <taxon>Alteromonadales</taxon>
        <taxon>Pseudoalteromonadaceae</taxon>
        <taxon>Pseudoalteromonas</taxon>
    </lineage>
</organism>
<reference evidence="4 5" key="1">
    <citation type="submission" date="2013-07" db="EMBL/GenBank/DDBJ databases">
        <title>Comparative Genomic and Metabolomic Analysis of Twelve Strains of Pseudoalteromonas luteoviolacea.</title>
        <authorList>
            <person name="Vynne N.G."/>
            <person name="Mansson M."/>
            <person name="Gram L."/>
        </authorList>
    </citation>
    <scope>NUCLEOTIDE SEQUENCE [LARGE SCALE GENOMIC DNA]</scope>
    <source>
        <strain evidence="4 5">H33</strain>
    </source>
</reference>
<proteinExistence type="predicted"/>
<dbReference type="PROSITE" id="PS51186">
    <property type="entry name" value="GNAT"/>
    <property type="match status" value="1"/>
</dbReference>
<dbReference type="SUPFAM" id="SSF55729">
    <property type="entry name" value="Acyl-CoA N-acyltransferases (Nat)"/>
    <property type="match status" value="1"/>
</dbReference>
<keyword evidence="2" id="KW-0012">Acyltransferase</keyword>
<evidence type="ECO:0000313" key="4">
    <source>
        <dbReference type="EMBL" id="KZN48713.1"/>
    </source>
</evidence>
<gene>
    <name evidence="4" type="ORF">N476_21095</name>
</gene>
<dbReference type="GO" id="GO:0005737">
    <property type="term" value="C:cytoplasm"/>
    <property type="evidence" value="ECO:0007669"/>
    <property type="project" value="TreeGrafter"/>
</dbReference>
<dbReference type="RefSeq" id="WP_063362973.1">
    <property type="nucleotide sequence ID" value="NZ_AUXZ01000090.1"/>
</dbReference>
<evidence type="ECO:0000256" key="2">
    <source>
        <dbReference type="ARBA" id="ARBA00023315"/>
    </source>
</evidence>
<dbReference type="PANTHER" id="PTHR43626">
    <property type="entry name" value="ACYL-COA N-ACYLTRANSFERASE"/>
    <property type="match status" value="1"/>
</dbReference>
<dbReference type="OrthoDB" id="9775804at2"/>
<dbReference type="InterPro" id="IPR045039">
    <property type="entry name" value="NSI-like"/>
</dbReference>
<dbReference type="InterPro" id="IPR016181">
    <property type="entry name" value="Acyl_CoA_acyltransferase"/>
</dbReference>
<dbReference type="EMBL" id="AUXZ01000090">
    <property type="protein sequence ID" value="KZN48713.1"/>
    <property type="molecule type" value="Genomic_DNA"/>
</dbReference>
<accession>A0A162AF64</accession>
<dbReference type="AlphaFoldDB" id="A0A162AF64"/>
<evidence type="ECO:0000313" key="5">
    <source>
        <dbReference type="Proteomes" id="UP000076503"/>
    </source>
</evidence>
<evidence type="ECO:0000259" key="3">
    <source>
        <dbReference type="PROSITE" id="PS51186"/>
    </source>
</evidence>
<dbReference type="PANTHER" id="PTHR43626:SF4">
    <property type="entry name" value="GCN5-RELATED N-ACETYLTRANSFERASE 2, CHLOROPLASTIC"/>
    <property type="match status" value="1"/>
</dbReference>
<comment type="caution">
    <text evidence="4">The sequence shown here is derived from an EMBL/GenBank/DDBJ whole genome shotgun (WGS) entry which is preliminary data.</text>
</comment>
<evidence type="ECO:0000256" key="1">
    <source>
        <dbReference type="ARBA" id="ARBA00022679"/>
    </source>
</evidence>
<dbReference type="CDD" id="cd04301">
    <property type="entry name" value="NAT_SF"/>
    <property type="match status" value="1"/>
</dbReference>
<dbReference type="InterPro" id="IPR000182">
    <property type="entry name" value="GNAT_dom"/>
</dbReference>
<feature type="domain" description="N-acetyltransferase" evidence="3">
    <location>
        <begin position="3"/>
        <end position="141"/>
    </location>
</feature>
<protein>
    <recommendedName>
        <fullName evidence="3">N-acetyltransferase domain-containing protein</fullName>
    </recommendedName>
</protein>
<dbReference type="Proteomes" id="UP000076503">
    <property type="component" value="Unassembled WGS sequence"/>
</dbReference>